<accession>A0ABW8J6R5</accession>
<dbReference type="Proteomes" id="UP001620339">
    <property type="component" value="Unassembled WGS sequence"/>
</dbReference>
<dbReference type="RefSeq" id="WP_404612766.1">
    <property type="nucleotide sequence ID" value="NZ_JADIKK010000008.1"/>
</dbReference>
<reference evidence="2 3" key="1">
    <citation type="submission" date="2020-10" db="EMBL/GenBank/DDBJ databases">
        <title>Phylogeny of dyella-like bacteria.</title>
        <authorList>
            <person name="Fu J."/>
        </authorList>
    </citation>
    <scope>NUCLEOTIDE SEQUENCE [LARGE SCALE GENOMIC DNA]</scope>
    <source>
        <strain evidence="2 3">KACC 19113</strain>
    </source>
</reference>
<proteinExistence type="predicted"/>
<gene>
    <name evidence="2" type="ORF">ISP25_07080</name>
</gene>
<feature type="transmembrane region" description="Helical" evidence="1">
    <location>
        <begin position="21"/>
        <end position="43"/>
    </location>
</feature>
<sequence length="165" mass="17278">MKTTRMIKLGQATQPSFQRGFVLLDAMIAVAIFSIGILGLVALQSSAIKLAGDAKYRTDAAMLADQVIAEMWTNNAANRAAFIAQYSGGSGTNGAGYTAWANTLQCTTANAPTRCLPGVTANPPVITITPVSTDTNDSLVTVTVKWQAPNDTGPHSYVSITQIGI</sequence>
<dbReference type="EMBL" id="JADIKK010000008">
    <property type="protein sequence ID" value="MFK2876824.1"/>
    <property type="molecule type" value="Genomic_DNA"/>
</dbReference>
<evidence type="ECO:0000256" key="1">
    <source>
        <dbReference type="SAM" id="Phobius"/>
    </source>
</evidence>
<comment type="caution">
    <text evidence="2">The sequence shown here is derived from an EMBL/GenBank/DDBJ whole genome shotgun (WGS) entry which is preliminary data.</text>
</comment>
<keyword evidence="1" id="KW-0812">Transmembrane</keyword>
<evidence type="ECO:0008006" key="4">
    <source>
        <dbReference type="Google" id="ProtNLM"/>
    </source>
</evidence>
<keyword evidence="1" id="KW-0472">Membrane</keyword>
<organism evidence="2 3">
    <name type="scientific">Rhodanobacter hydrolyticus</name>
    <dbReference type="NCBI Taxonomy" id="2250595"/>
    <lineage>
        <taxon>Bacteria</taxon>
        <taxon>Pseudomonadati</taxon>
        <taxon>Pseudomonadota</taxon>
        <taxon>Gammaproteobacteria</taxon>
        <taxon>Lysobacterales</taxon>
        <taxon>Rhodanobacteraceae</taxon>
        <taxon>Rhodanobacter</taxon>
    </lineage>
</organism>
<name>A0ABW8J6R5_9GAMM</name>
<protein>
    <recommendedName>
        <fullName evidence="4">Type IV pilus modification protein PilV</fullName>
    </recommendedName>
</protein>
<keyword evidence="3" id="KW-1185">Reference proteome</keyword>
<evidence type="ECO:0000313" key="2">
    <source>
        <dbReference type="EMBL" id="MFK2876824.1"/>
    </source>
</evidence>
<keyword evidence="1" id="KW-1133">Transmembrane helix</keyword>
<evidence type="ECO:0000313" key="3">
    <source>
        <dbReference type="Proteomes" id="UP001620339"/>
    </source>
</evidence>